<dbReference type="Gene3D" id="2.60.40.4070">
    <property type="match status" value="1"/>
</dbReference>
<evidence type="ECO:0000313" key="3">
    <source>
        <dbReference type="Proteomes" id="UP001319080"/>
    </source>
</evidence>
<dbReference type="Proteomes" id="UP001319080">
    <property type="component" value="Unassembled WGS sequence"/>
</dbReference>
<proteinExistence type="predicted"/>
<dbReference type="CDD" id="cd00063">
    <property type="entry name" value="FN3"/>
    <property type="match status" value="1"/>
</dbReference>
<dbReference type="EMBL" id="JAHESE010000037">
    <property type="protein sequence ID" value="MBT1711597.1"/>
    <property type="molecule type" value="Genomic_DNA"/>
</dbReference>
<dbReference type="SUPFAM" id="SSF49265">
    <property type="entry name" value="Fibronectin type III"/>
    <property type="match status" value="1"/>
</dbReference>
<dbReference type="AlphaFoldDB" id="A0AAP2GWW3"/>
<dbReference type="Pfam" id="PF13585">
    <property type="entry name" value="CHU_C"/>
    <property type="match status" value="1"/>
</dbReference>
<reference evidence="2 3" key="1">
    <citation type="submission" date="2021-05" db="EMBL/GenBank/DDBJ databases">
        <title>A Polyphasic approach of four new species of the genus Ohtaekwangia: Ohtaekwangia histidinii sp. nov., Ohtaekwangia cretensis sp. nov., Ohtaekwangia indiensis sp. nov., Ohtaekwangia reichenbachii sp. nov. from diverse environment.</title>
        <authorList>
            <person name="Octaviana S."/>
        </authorList>
    </citation>
    <scope>NUCLEOTIDE SEQUENCE [LARGE SCALE GENOMIC DNA]</scope>
    <source>
        <strain evidence="2 3">PWU5</strain>
    </source>
</reference>
<accession>A0AAP2GWW3</accession>
<feature type="domain" description="Fibronectin type-III" evidence="1">
    <location>
        <begin position="761"/>
        <end position="855"/>
    </location>
</feature>
<dbReference type="InterPro" id="IPR036116">
    <property type="entry name" value="FN3_sf"/>
</dbReference>
<name>A0AAP2GWW3_9BACT</name>
<dbReference type="Gene3D" id="2.60.40.10">
    <property type="entry name" value="Immunoglobulins"/>
    <property type="match status" value="2"/>
</dbReference>
<dbReference type="RefSeq" id="WP_254087167.1">
    <property type="nucleotide sequence ID" value="NZ_JAHESE010000037.1"/>
</dbReference>
<gene>
    <name evidence="2" type="ORF">KK062_25360</name>
</gene>
<evidence type="ECO:0000313" key="2">
    <source>
        <dbReference type="EMBL" id="MBT1711597.1"/>
    </source>
</evidence>
<keyword evidence="3" id="KW-1185">Reference proteome</keyword>
<comment type="caution">
    <text evidence="2">The sequence shown here is derived from an EMBL/GenBank/DDBJ whole genome shotgun (WGS) entry which is preliminary data.</text>
</comment>
<dbReference type="PROSITE" id="PS50853">
    <property type="entry name" value="FN3"/>
    <property type="match status" value="1"/>
</dbReference>
<dbReference type="InterPro" id="IPR003961">
    <property type="entry name" value="FN3_dom"/>
</dbReference>
<dbReference type="InterPro" id="IPR013783">
    <property type="entry name" value="Ig-like_fold"/>
</dbReference>
<organism evidence="2 3">
    <name type="scientific">Dawidia cretensis</name>
    <dbReference type="NCBI Taxonomy" id="2782350"/>
    <lineage>
        <taxon>Bacteria</taxon>
        <taxon>Pseudomonadati</taxon>
        <taxon>Bacteroidota</taxon>
        <taxon>Cytophagia</taxon>
        <taxon>Cytophagales</taxon>
        <taxon>Chryseotaleaceae</taxon>
        <taxon>Dawidia</taxon>
    </lineage>
</organism>
<sequence length="980" mass="109211">MKALLRSRIRFLRYLLALVFLLPEVVQATHLRAGNILMTLLDCETRRYRIRVEVYTNTTNTNVLFGGEQDYLDFGDRTGRILVPEIGPGDLGYSTDGLPAGTARAYYEIDHVFAGPGTYTVSYVEPNRNAGVVNMDQSVNTTFYLETQVVIDPFYGCSSPAILEVPPVDRACTTVAWLHNPGAKDLDGDRLSYQMVIPFRDRATTVLNYQDPNAAKFYPDFSNGQEPRPGGNPPWGAPQFGIDAVDGTVTWNAPGTAGEYNIAFIVIDWRLINGQWRQMGFVRRDMQILVEECDNKRPELIIPEDICVTAGTTIEETIKGTDPDGDRIKITAFSETFDFPAQQSPATLMPGNVFQPSPGQVVYRWSTDCEHVRQQPYTVNFKVEDEKGLVNYKTWRITVVGPAPKWNDAKLNAATRTATIKWDRYQCQNAERIQIWRKVDSTSYRPDTCQTGMPAGLGYEMLDVVIPARIPPSQLTGEFVDNNGGKGLAPGAMYCYRLVAVYPLPQGGESYVTRDTCVGPIPADVPIITNVSVERTSVEDGLVRVSWKRPFDLDPVAYPPGDLKYEVYRAIGFERIRKGEDASDSTLVASLTNGDTTYLDGGFNTEASIFNYSVVAYNGHQAGSPIIGASEVASSVRLASSSQKDQITLNWQADVPWSNQIQAHPYHYIYRGGENDPEDQLVLVDSVQVTASAFQYIDMDLETGRTYCYRILTNGGYGNPTKIPEPLENFSQRICVQPGDSIPPCKLIVTLASKGCEDILDPSSLCKFTGNSLSNKITLSSSAAEECQTDIVQYKVYRRGNSGDYVEHATLDATVTEYIDEDLSSFAYCYRVTAIDFSGNESELSDEVCFDNCPAYGLPNVFSPYNADTINSQFRAFALKDCQGAEGTGCPDYVIKDCARFVNSVRFAVYNRWGRQVYTYEADVKKDESIYIDWDGKDNNGNRLDPAVYYYVAEVTFEVLRPSEAVKTFKGWVHILGERQ</sequence>
<evidence type="ECO:0000259" key="1">
    <source>
        <dbReference type="PROSITE" id="PS50853"/>
    </source>
</evidence>
<protein>
    <submittedName>
        <fullName evidence="2">Fibronectin type III domain-containing protein</fullName>
    </submittedName>
</protein>